<feature type="repeat" description="TPR" evidence="4">
    <location>
        <begin position="361"/>
        <end position="394"/>
    </location>
</feature>
<keyword evidence="3" id="KW-0677">Repeat</keyword>
<dbReference type="PROSITE" id="PS50293">
    <property type="entry name" value="TPR_REGION"/>
    <property type="match status" value="3"/>
</dbReference>
<proteinExistence type="predicted"/>
<dbReference type="GO" id="GO:0005092">
    <property type="term" value="F:GDP-dissociation inhibitor activity"/>
    <property type="evidence" value="ECO:0007669"/>
    <property type="project" value="TreeGrafter"/>
</dbReference>
<feature type="repeat" description="TPR" evidence="4">
    <location>
        <begin position="241"/>
        <end position="274"/>
    </location>
</feature>
<feature type="domain" description="COR" evidence="5">
    <location>
        <begin position="793"/>
        <end position="954"/>
    </location>
</feature>
<dbReference type="GO" id="GO:0005938">
    <property type="term" value="C:cell cortex"/>
    <property type="evidence" value="ECO:0007669"/>
    <property type="project" value="TreeGrafter"/>
</dbReference>
<evidence type="ECO:0000313" key="7">
    <source>
        <dbReference type="Proteomes" id="UP001249851"/>
    </source>
</evidence>
<keyword evidence="2" id="KW-0963">Cytoplasm</keyword>
<dbReference type="PROSITE" id="PS50005">
    <property type="entry name" value="TPR"/>
    <property type="match status" value="9"/>
</dbReference>
<evidence type="ECO:0000256" key="3">
    <source>
        <dbReference type="ARBA" id="ARBA00022737"/>
    </source>
</evidence>
<dbReference type="GO" id="GO:0000132">
    <property type="term" value="P:establishment of mitotic spindle orientation"/>
    <property type="evidence" value="ECO:0007669"/>
    <property type="project" value="TreeGrafter"/>
</dbReference>
<gene>
    <name evidence="6" type="ORF">P5673_011327</name>
</gene>
<evidence type="ECO:0000256" key="1">
    <source>
        <dbReference type="ARBA" id="ARBA00004496"/>
    </source>
</evidence>
<feature type="repeat" description="TPR" evidence="4">
    <location>
        <begin position="121"/>
        <end position="154"/>
    </location>
</feature>
<dbReference type="PANTHER" id="PTHR45954">
    <property type="entry name" value="LD33695P"/>
    <property type="match status" value="1"/>
</dbReference>
<dbReference type="InterPro" id="IPR027417">
    <property type="entry name" value="P-loop_NTPase"/>
</dbReference>
<evidence type="ECO:0000259" key="5">
    <source>
        <dbReference type="Pfam" id="PF16095"/>
    </source>
</evidence>
<accession>A0AAD9QQN6</accession>
<feature type="repeat" description="TPR" evidence="4">
    <location>
        <begin position="161"/>
        <end position="194"/>
    </location>
</feature>
<dbReference type="InterPro" id="IPR036388">
    <property type="entry name" value="WH-like_DNA-bd_sf"/>
</dbReference>
<dbReference type="InterPro" id="IPR011990">
    <property type="entry name" value="TPR-like_helical_dom_sf"/>
</dbReference>
<dbReference type="CDD" id="cd01670">
    <property type="entry name" value="Death"/>
    <property type="match status" value="1"/>
</dbReference>
<keyword evidence="4" id="KW-0802">TPR repeat</keyword>
<dbReference type="SUPFAM" id="SSF47986">
    <property type="entry name" value="DEATH domain"/>
    <property type="match status" value="1"/>
</dbReference>
<feature type="repeat" description="TPR" evidence="4">
    <location>
        <begin position="201"/>
        <end position="234"/>
    </location>
</feature>
<dbReference type="EMBL" id="JARQWQ010000020">
    <property type="protein sequence ID" value="KAK2565356.1"/>
    <property type="molecule type" value="Genomic_DNA"/>
</dbReference>
<dbReference type="Pfam" id="PF13424">
    <property type="entry name" value="TPR_12"/>
    <property type="match status" value="4"/>
</dbReference>
<dbReference type="Gene3D" id="1.10.10.10">
    <property type="entry name" value="Winged helix-like DNA-binding domain superfamily/Winged helix DNA-binding domain"/>
    <property type="match status" value="1"/>
</dbReference>
<feature type="repeat" description="TPR" evidence="4">
    <location>
        <begin position="281"/>
        <end position="314"/>
    </location>
</feature>
<sequence length="1235" mass="139478">MANQPTHRDASFTLGSFREALEKHEKELNIARKAGHQVTEGNSYFNLGTAYHSLSDFPKAVECYEKSLNFYRKAGDRAREGAAYLNLGVAYDYHSNFPKAIECNEESLKIASEAGDLVLEGDAYLNLGNVYKSHRNFPKAIECYKKSLNNARETGDQGREGDAYFSLGNAYKSHSDFPKAIDCYEKCSNIAREAGDRATEGDAYLNLGIIYDSQSDFSKAMEYYEKILSIPWEAGDGAREGRAYFNLGTAYHSLSDFPKAIECYKKSLNNAREAGDWSTEEDANFNLGIAYHSHSDFPKAVECYEKSLNFSREAGDRAREGNAYLNLGMTYDSRGDFLKAIECYEKSLDIAREAGDRAIEGDAYLNLGRAYDSHGNSPKATECYKKSLKAAEEPAANVPVTPPEINLRGPRALEAYRKALTEGKTRLKRFPIMLIGQDRSGKTSLKKSLQGLQFNAHEASTVGIDVDLSYFKVTTEIWNTGKKDQAANKEEKAASFEHHVARVIVENLREEELTSQVKPIDESKDLECFPPISTDLSEDISDDESAYRTEVDYGNSSQSSGAAHLGDGSRIFPSTENYSARGNTVSSAMIPEEIETLIKKLRDEVDKMGSEDDIYSVLWDFAGESVYYETHQLFLTSRAIYLLVFDLSRDPEESGQPVKKQGVFEKIEETFTKTNLEYLDFWMTTVSSQSRRIEDHDLNSASTSKVLPKRVPPVFLVCTHSDQPFGGKDPFELANKVYGFLETKSYGTQLYDDVFVVDNTKSGMQMECSEVQRLRESILDVARELPHTREDIPIKWLRYEKALQRILAKGHKCITIEHAEKIASEVCKIQDHQEFVTMLDFLHDQRILIHFDDTVELNKLVVLDPQWLIDVFKAVITVKPFHQHERGFKAMWLKLERNGILEEKLLQHAWGQIVEERHTFESLIAIMEKFSLLCPWSSDEPCSYNKKYLVPSMLRCHPPNEITKLIASARLPSLYLKFGAGQVPSNLFPRLVIQFLRWGKNEFWSTANPQLYKNFARFYTAADENCSVLLLCHSCLIEIVVHGGNVPPLKDDLQTTNNAIDGRRESKEKSLALPGNVVELLVSPLCDAKEIVLQLKENLHLKQTDLEKPTPETTRMIRCLVTKAKDSNRIDVVKLLREIAPAGTTGPLLPGKLDICDIPVKNRRDLTVYLTVGGRWKVVAERLGLRGSEIEFLDERYPNPSEATLAFVAHYNGMNVDYLYDVLTECGMPVLADIL</sequence>
<evidence type="ECO:0000256" key="4">
    <source>
        <dbReference type="PROSITE-ProRule" id="PRU00339"/>
    </source>
</evidence>
<comment type="caution">
    <text evidence="6">The sequence shown here is derived from an EMBL/GenBank/DDBJ whole genome shotgun (WGS) entry which is preliminary data.</text>
</comment>
<feature type="repeat" description="TPR" evidence="4">
    <location>
        <begin position="321"/>
        <end position="354"/>
    </location>
</feature>
<dbReference type="PANTHER" id="PTHR45954:SF1">
    <property type="entry name" value="LD33695P"/>
    <property type="match status" value="1"/>
</dbReference>
<dbReference type="Gene3D" id="1.25.40.10">
    <property type="entry name" value="Tetratricopeptide repeat domain"/>
    <property type="match status" value="2"/>
</dbReference>
<evidence type="ECO:0000313" key="6">
    <source>
        <dbReference type="EMBL" id="KAK2565356.1"/>
    </source>
</evidence>
<dbReference type="SMART" id="SM00671">
    <property type="entry name" value="SEL1"/>
    <property type="match status" value="9"/>
</dbReference>
<dbReference type="Pfam" id="PF13181">
    <property type="entry name" value="TPR_8"/>
    <property type="match status" value="1"/>
</dbReference>
<evidence type="ECO:0000256" key="2">
    <source>
        <dbReference type="ARBA" id="ARBA00022490"/>
    </source>
</evidence>
<feature type="repeat" description="TPR" evidence="4">
    <location>
        <begin position="41"/>
        <end position="74"/>
    </location>
</feature>
<dbReference type="AlphaFoldDB" id="A0AAD9QQN6"/>
<dbReference type="InterPro" id="IPR052386">
    <property type="entry name" value="GPSM"/>
</dbReference>
<dbReference type="InterPro" id="IPR006597">
    <property type="entry name" value="Sel1-like"/>
</dbReference>
<dbReference type="Pfam" id="PF16095">
    <property type="entry name" value="COR-A"/>
    <property type="match status" value="1"/>
</dbReference>
<dbReference type="Gene3D" id="3.40.50.300">
    <property type="entry name" value="P-loop containing nucleotide triphosphate hydrolases"/>
    <property type="match status" value="2"/>
</dbReference>
<dbReference type="GO" id="GO:0001965">
    <property type="term" value="F:G-protein alpha-subunit binding"/>
    <property type="evidence" value="ECO:0007669"/>
    <property type="project" value="TreeGrafter"/>
</dbReference>
<dbReference type="Proteomes" id="UP001249851">
    <property type="component" value="Unassembled WGS sequence"/>
</dbReference>
<dbReference type="SUPFAM" id="SSF52540">
    <property type="entry name" value="P-loop containing nucleoside triphosphate hydrolases"/>
    <property type="match status" value="1"/>
</dbReference>
<name>A0AAD9QQN6_ACRCE</name>
<comment type="subcellular location">
    <subcellularLocation>
        <location evidence="1">Cytoplasm</location>
    </subcellularLocation>
</comment>
<keyword evidence="7" id="KW-1185">Reference proteome</keyword>
<dbReference type="SMART" id="SM00028">
    <property type="entry name" value="TPR"/>
    <property type="match status" value="9"/>
</dbReference>
<protein>
    <submittedName>
        <fullName evidence="6">Tetratricopeptide repeat protein 28</fullName>
    </submittedName>
</protein>
<dbReference type="InterPro" id="IPR011029">
    <property type="entry name" value="DEATH-like_dom_sf"/>
</dbReference>
<dbReference type="InterPro" id="IPR019734">
    <property type="entry name" value="TPR_rpt"/>
</dbReference>
<organism evidence="6 7">
    <name type="scientific">Acropora cervicornis</name>
    <name type="common">Staghorn coral</name>
    <dbReference type="NCBI Taxonomy" id="6130"/>
    <lineage>
        <taxon>Eukaryota</taxon>
        <taxon>Metazoa</taxon>
        <taxon>Cnidaria</taxon>
        <taxon>Anthozoa</taxon>
        <taxon>Hexacorallia</taxon>
        <taxon>Scleractinia</taxon>
        <taxon>Astrocoeniina</taxon>
        <taxon>Acroporidae</taxon>
        <taxon>Acropora</taxon>
    </lineage>
</organism>
<dbReference type="InterPro" id="IPR032171">
    <property type="entry name" value="COR-A"/>
</dbReference>
<dbReference type="SUPFAM" id="SSF48452">
    <property type="entry name" value="TPR-like"/>
    <property type="match status" value="3"/>
</dbReference>
<reference evidence="6" key="1">
    <citation type="journal article" date="2023" name="G3 (Bethesda)">
        <title>Whole genome assembly and annotation of the endangered Caribbean coral Acropora cervicornis.</title>
        <authorList>
            <person name="Selwyn J.D."/>
            <person name="Vollmer S.V."/>
        </authorList>
    </citation>
    <scope>NUCLEOTIDE SEQUENCE</scope>
    <source>
        <strain evidence="6">K2</strain>
    </source>
</reference>
<dbReference type="Gene3D" id="1.10.533.10">
    <property type="entry name" value="Death Domain, Fas"/>
    <property type="match status" value="1"/>
</dbReference>
<reference evidence="6" key="2">
    <citation type="journal article" date="2023" name="Science">
        <title>Genomic signatures of disease resistance in endangered staghorn corals.</title>
        <authorList>
            <person name="Vollmer S.V."/>
            <person name="Selwyn J.D."/>
            <person name="Despard B.A."/>
            <person name="Roesel C.L."/>
        </authorList>
    </citation>
    <scope>NUCLEOTIDE SEQUENCE</scope>
    <source>
        <tissue evidence="6">Whole Organism</tissue>
    </source>
</reference>
<feature type="repeat" description="TPR" evidence="4">
    <location>
        <begin position="81"/>
        <end position="114"/>
    </location>
</feature>